<reference evidence="1" key="1">
    <citation type="submission" date="2018-07" db="EMBL/GenBank/DDBJ databases">
        <authorList>
            <person name="Quirk P.G."/>
            <person name="Krulwich T.A."/>
        </authorList>
    </citation>
    <scope>NUCLEOTIDE SEQUENCE</scope>
    <source>
        <strain evidence="1">96224</strain>
    </source>
</reference>
<dbReference type="AlphaFoldDB" id="A0A381LDC1"/>
<dbReference type="EMBL" id="UIGY01000126">
    <property type="protein sequence ID" value="SUZ11492.1"/>
    <property type="molecule type" value="Genomic_DNA"/>
</dbReference>
<gene>
    <name evidence="1" type="ORF">BGT96224V2_LOCUS4650</name>
</gene>
<name>A0A381LDC1_BLUGR</name>
<organism evidence="1">
    <name type="scientific">Blumeria graminis f. sp. tritici 96224</name>
    <dbReference type="NCBI Taxonomy" id="1268274"/>
    <lineage>
        <taxon>Eukaryota</taxon>
        <taxon>Fungi</taxon>
        <taxon>Dikarya</taxon>
        <taxon>Ascomycota</taxon>
        <taxon>Pezizomycotina</taxon>
        <taxon>Leotiomycetes</taxon>
        <taxon>Erysiphales</taxon>
        <taxon>Erysiphaceae</taxon>
        <taxon>Blumeria</taxon>
    </lineage>
</organism>
<feature type="non-terminal residue" evidence="1">
    <location>
        <position position="389"/>
    </location>
</feature>
<protein>
    <submittedName>
        <fullName evidence="1">BgtAc-31089</fullName>
    </submittedName>
</protein>
<dbReference type="OrthoDB" id="10289205at2759"/>
<proteinExistence type="predicted"/>
<evidence type="ECO:0000313" key="1">
    <source>
        <dbReference type="EMBL" id="SUZ11492.1"/>
    </source>
</evidence>
<sequence length="389" mass="44794">MMECAFAILSTIPGRMAITGADMYSSYYGVYQVPNNRQFPVPPAYHGIHMSPSQIKIDGTYVVAYCSIVINLDQIMVIVTKKLKQIDPSHEMMKSADTEAEDRCLEAINYRRSTFGHSKSQYVKYITTEQALQSGCRERDIISLAYQKKIGVVGEFACFAPQSINHDITIIANDSMRMNQFLFEYPKILRAKMSSNTYALAWFRGYLYCFERTRSNTNGDYWWKPLTAIGEDPEGERLVSGYVRNLERSIADFVDTMKVFKELFINSNPSHDKIPGLPYRFDKSKVGLGPSYNPYHYESTPNLHQLPGYLVFRQKNENGKYKTNFSFSKTSKRDEKLYLRNPIEFDDVQPLENQELWNSLRQFKIPAQSDVTSPAAKLEEEHVGGWLCY</sequence>
<accession>A0A381LDC1</accession>